<dbReference type="InterPro" id="IPR001173">
    <property type="entry name" value="Glyco_trans_2-like"/>
</dbReference>
<accession>A0A0G0IR08</accession>
<dbReference type="InterPro" id="IPR029044">
    <property type="entry name" value="Nucleotide-diphossugar_trans"/>
</dbReference>
<feature type="domain" description="Glycosyltransferase 2-like" evidence="2">
    <location>
        <begin position="3"/>
        <end position="144"/>
    </location>
</feature>
<keyword evidence="1" id="KW-0812">Transmembrane</keyword>
<dbReference type="Pfam" id="PF00535">
    <property type="entry name" value="Glycos_transf_2"/>
    <property type="match status" value="1"/>
</dbReference>
<name>A0A0G0IR08_9BACT</name>
<dbReference type="PANTHER" id="PTHR43685:SF3">
    <property type="entry name" value="SLR2126 PROTEIN"/>
    <property type="match status" value="1"/>
</dbReference>
<keyword evidence="1" id="KW-0472">Membrane</keyword>
<dbReference type="SUPFAM" id="SSF53448">
    <property type="entry name" value="Nucleotide-diphospho-sugar transferases"/>
    <property type="match status" value="1"/>
</dbReference>
<sequence>MISVIIPIFNSTTTIFKCLEALRSQILKPDEIIIVDDGSTDGLEYKITVYKKKFKTCRLVFFKQCHKGAAEARNLGARKAKSEILAFIDSDCIPGRNWLKNIHFVFENPKVGAVGGSYSSGIDNGFWQRFSYEELYFRRKRRGRFVSTLLSNNMACRKDCFWDVGGFPKYSVCEDMLLSYRISRHHLVIWLKSNGVRHHFKNCLKDFLKHQYFFGKESTIFFLKNPAVLKSNNHQGKQLHFSILTSYLTLTVVFLFFISILFNKPLFTRAVLIFTFLFLFLHLLLYIEFILHLKKKKFTSPEIVRAYYISFLRDVVAAFSFFIGVTLYFRKK</sequence>
<evidence type="ECO:0000256" key="1">
    <source>
        <dbReference type="SAM" id="Phobius"/>
    </source>
</evidence>
<keyword evidence="1" id="KW-1133">Transmembrane helix</keyword>
<evidence type="ECO:0000313" key="4">
    <source>
        <dbReference type="Proteomes" id="UP000034508"/>
    </source>
</evidence>
<dbReference type="Gene3D" id="3.90.550.10">
    <property type="entry name" value="Spore Coat Polysaccharide Biosynthesis Protein SpsA, Chain A"/>
    <property type="match status" value="1"/>
</dbReference>
<dbReference type="PATRIC" id="fig|1618331.3.peg.279"/>
<dbReference type="Proteomes" id="UP000034508">
    <property type="component" value="Unassembled WGS sequence"/>
</dbReference>
<organism evidence="3 4">
    <name type="scientific">Berkelbacteria bacterium GW2011_GWA1_36_9</name>
    <dbReference type="NCBI Taxonomy" id="1618331"/>
    <lineage>
        <taxon>Bacteria</taxon>
        <taxon>Candidatus Berkelbacteria</taxon>
    </lineage>
</organism>
<evidence type="ECO:0000259" key="2">
    <source>
        <dbReference type="Pfam" id="PF00535"/>
    </source>
</evidence>
<dbReference type="EMBL" id="LBSM01000004">
    <property type="protein sequence ID" value="KKQ18466.1"/>
    <property type="molecule type" value="Genomic_DNA"/>
</dbReference>
<proteinExistence type="predicted"/>
<dbReference type="CDD" id="cd06423">
    <property type="entry name" value="CESA_like"/>
    <property type="match status" value="1"/>
</dbReference>
<gene>
    <name evidence="3" type="ORF">US31_C0004G0028</name>
</gene>
<evidence type="ECO:0000313" key="3">
    <source>
        <dbReference type="EMBL" id="KKQ18466.1"/>
    </source>
</evidence>
<feature type="transmembrane region" description="Helical" evidence="1">
    <location>
        <begin position="269"/>
        <end position="287"/>
    </location>
</feature>
<feature type="transmembrane region" description="Helical" evidence="1">
    <location>
        <begin position="307"/>
        <end position="329"/>
    </location>
</feature>
<reference evidence="3 4" key="1">
    <citation type="journal article" date="2015" name="Nature">
        <title>rRNA introns, odd ribosomes, and small enigmatic genomes across a large radiation of phyla.</title>
        <authorList>
            <person name="Brown C.T."/>
            <person name="Hug L.A."/>
            <person name="Thomas B.C."/>
            <person name="Sharon I."/>
            <person name="Castelle C.J."/>
            <person name="Singh A."/>
            <person name="Wilkins M.J."/>
            <person name="Williams K.H."/>
            <person name="Banfield J.F."/>
        </authorList>
    </citation>
    <scope>NUCLEOTIDE SEQUENCE [LARGE SCALE GENOMIC DNA]</scope>
</reference>
<comment type="caution">
    <text evidence="3">The sequence shown here is derived from an EMBL/GenBank/DDBJ whole genome shotgun (WGS) entry which is preliminary data.</text>
</comment>
<feature type="transmembrane region" description="Helical" evidence="1">
    <location>
        <begin position="239"/>
        <end position="262"/>
    </location>
</feature>
<dbReference type="PANTHER" id="PTHR43685">
    <property type="entry name" value="GLYCOSYLTRANSFERASE"/>
    <property type="match status" value="1"/>
</dbReference>
<protein>
    <recommendedName>
        <fullName evidence="2">Glycosyltransferase 2-like domain-containing protein</fullName>
    </recommendedName>
</protein>
<dbReference type="AlphaFoldDB" id="A0A0G0IR08"/>
<dbReference type="InterPro" id="IPR050834">
    <property type="entry name" value="Glycosyltransf_2"/>
</dbReference>